<keyword evidence="2" id="KW-1185">Reference proteome</keyword>
<dbReference type="EMBL" id="KN818282">
    <property type="protein sequence ID" value="KIL61619.1"/>
    <property type="molecule type" value="Genomic_DNA"/>
</dbReference>
<gene>
    <name evidence="1" type="ORF">M378DRAFT_851866</name>
</gene>
<name>A0A0C2T4Z1_AMAMK</name>
<proteinExistence type="predicted"/>
<accession>A0A0C2T4Z1</accession>
<dbReference type="AlphaFoldDB" id="A0A0C2T4Z1"/>
<sequence length="83" mass="9783">MNLYHCQETFSPLVPFRFQKTPRIVSPPIDLGHHYRIHSLSLFSASALVALARIHFILYRSVRLPSLWHISLRMSTILWVIWV</sequence>
<protein>
    <submittedName>
        <fullName evidence="1">Uncharacterized protein</fullName>
    </submittedName>
</protein>
<reference evidence="1 2" key="1">
    <citation type="submission" date="2014-04" db="EMBL/GenBank/DDBJ databases">
        <title>Evolutionary Origins and Diversification of the Mycorrhizal Mutualists.</title>
        <authorList>
            <consortium name="DOE Joint Genome Institute"/>
            <consortium name="Mycorrhizal Genomics Consortium"/>
            <person name="Kohler A."/>
            <person name="Kuo A."/>
            <person name="Nagy L.G."/>
            <person name="Floudas D."/>
            <person name="Copeland A."/>
            <person name="Barry K.W."/>
            <person name="Cichocki N."/>
            <person name="Veneault-Fourrey C."/>
            <person name="LaButti K."/>
            <person name="Lindquist E.A."/>
            <person name="Lipzen A."/>
            <person name="Lundell T."/>
            <person name="Morin E."/>
            <person name="Murat C."/>
            <person name="Riley R."/>
            <person name="Ohm R."/>
            <person name="Sun H."/>
            <person name="Tunlid A."/>
            <person name="Henrissat B."/>
            <person name="Grigoriev I.V."/>
            <person name="Hibbett D.S."/>
            <person name="Martin F."/>
        </authorList>
    </citation>
    <scope>NUCLEOTIDE SEQUENCE [LARGE SCALE GENOMIC DNA]</scope>
    <source>
        <strain evidence="1 2">Koide BX008</strain>
    </source>
</reference>
<dbReference type="InParanoid" id="A0A0C2T4Z1"/>
<organism evidence="1 2">
    <name type="scientific">Amanita muscaria (strain Koide BX008)</name>
    <dbReference type="NCBI Taxonomy" id="946122"/>
    <lineage>
        <taxon>Eukaryota</taxon>
        <taxon>Fungi</taxon>
        <taxon>Dikarya</taxon>
        <taxon>Basidiomycota</taxon>
        <taxon>Agaricomycotina</taxon>
        <taxon>Agaricomycetes</taxon>
        <taxon>Agaricomycetidae</taxon>
        <taxon>Agaricales</taxon>
        <taxon>Pluteineae</taxon>
        <taxon>Amanitaceae</taxon>
        <taxon>Amanita</taxon>
    </lineage>
</organism>
<dbReference type="HOGENOM" id="CLU_2542102_0_0_1"/>
<dbReference type="Proteomes" id="UP000054549">
    <property type="component" value="Unassembled WGS sequence"/>
</dbReference>
<evidence type="ECO:0000313" key="1">
    <source>
        <dbReference type="EMBL" id="KIL61619.1"/>
    </source>
</evidence>
<evidence type="ECO:0000313" key="2">
    <source>
        <dbReference type="Proteomes" id="UP000054549"/>
    </source>
</evidence>